<name>A0A1F8EHE7_9BACT</name>
<dbReference type="EMBL" id="MGJD01000035">
    <property type="protein sequence ID" value="OGM99789.1"/>
    <property type="molecule type" value="Genomic_DNA"/>
</dbReference>
<dbReference type="Proteomes" id="UP000177117">
    <property type="component" value="Unassembled WGS sequence"/>
</dbReference>
<dbReference type="AlphaFoldDB" id="A0A1F8EHE7"/>
<comment type="caution">
    <text evidence="1">The sequence shown here is derived from an EMBL/GenBank/DDBJ whole genome shotgun (WGS) entry which is preliminary data.</text>
</comment>
<gene>
    <name evidence="1" type="ORF">A2650_04960</name>
</gene>
<sequence>MKNRGCNAAADNGGFFLPKKLFQLLADLNIYALPVNIDLSGYGMYNYISILVGGDLCQKIRKKLLALIHS</sequence>
<protein>
    <submittedName>
        <fullName evidence="1">Uncharacterized protein</fullName>
    </submittedName>
</protein>
<proteinExistence type="predicted"/>
<accession>A0A1F8EHE7</accession>
<evidence type="ECO:0000313" key="2">
    <source>
        <dbReference type="Proteomes" id="UP000177117"/>
    </source>
</evidence>
<reference evidence="1 2" key="1">
    <citation type="journal article" date="2016" name="Nat. Commun.">
        <title>Thousands of microbial genomes shed light on interconnected biogeochemical processes in an aquifer system.</title>
        <authorList>
            <person name="Anantharaman K."/>
            <person name="Brown C.T."/>
            <person name="Hug L.A."/>
            <person name="Sharon I."/>
            <person name="Castelle C.J."/>
            <person name="Probst A.J."/>
            <person name="Thomas B.C."/>
            <person name="Singh A."/>
            <person name="Wilkins M.J."/>
            <person name="Karaoz U."/>
            <person name="Brodie E.L."/>
            <person name="Williams K.H."/>
            <person name="Hubbard S.S."/>
            <person name="Banfield J.F."/>
        </authorList>
    </citation>
    <scope>NUCLEOTIDE SEQUENCE [LARGE SCALE GENOMIC DNA]</scope>
</reference>
<organism evidence="1 2">
    <name type="scientific">Candidatus Yanofskybacteria bacterium RIFCSPHIGHO2_01_FULL_41_53</name>
    <dbReference type="NCBI Taxonomy" id="1802663"/>
    <lineage>
        <taxon>Bacteria</taxon>
        <taxon>Candidatus Yanofskyibacteriota</taxon>
    </lineage>
</organism>
<evidence type="ECO:0000313" key="1">
    <source>
        <dbReference type="EMBL" id="OGM99789.1"/>
    </source>
</evidence>